<dbReference type="PANTHER" id="PTHR45840">
    <property type="entry name" value="RHOMBOID-RELATED PROTEIN"/>
    <property type="match status" value="1"/>
</dbReference>
<feature type="transmembrane region" description="Helical" evidence="7">
    <location>
        <begin position="145"/>
        <end position="166"/>
    </location>
</feature>
<keyword evidence="4 7" id="KW-1133">Transmembrane helix</keyword>
<feature type="transmembrane region" description="Helical" evidence="7">
    <location>
        <begin position="244"/>
        <end position="265"/>
    </location>
</feature>
<dbReference type="InterPro" id="IPR022764">
    <property type="entry name" value="Peptidase_S54_rhomboid_dom"/>
</dbReference>
<reference evidence="9" key="1">
    <citation type="submission" date="2022-01" db="EMBL/GenBank/DDBJ databases">
        <authorList>
            <person name="King R."/>
        </authorList>
    </citation>
    <scope>NUCLEOTIDE SEQUENCE</scope>
</reference>
<dbReference type="GO" id="GO:0004252">
    <property type="term" value="F:serine-type endopeptidase activity"/>
    <property type="evidence" value="ECO:0007669"/>
    <property type="project" value="InterPro"/>
</dbReference>
<dbReference type="Proteomes" id="UP001153737">
    <property type="component" value="Chromosome 15"/>
</dbReference>
<evidence type="ECO:0000256" key="4">
    <source>
        <dbReference type="ARBA" id="ARBA00022989"/>
    </source>
</evidence>
<reference evidence="9" key="2">
    <citation type="submission" date="2022-10" db="EMBL/GenBank/DDBJ databases">
        <authorList>
            <consortium name="ENA_rothamsted_submissions"/>
            <consortium name="culmorum"/>
            <person name="King R."/>
        </authorList>
    </citation>
    <scope>NUCLEOTIDE SEQUENCE</scope>
</reference>
<evidence type="ECO:0000313" key="10">
    <source>
        <dbReference type="Proteomes" id="UP001153737"/>
    </source>
</evidence>
<dbReference type="OrthoDB" id="418595at2759"/>
<dbReference type="PANTHER" id="PTHR45840:SF10">
    <property type="entry name" value="RHOMBOID PROTEASE"/>
    <property type="match status" value="1"/>
</dbReference>
<evidence type="ECO:0000256" key="5">
    <source>
        <dbReference type="ARBA" id="ARBA00023136"/>
    </source>
</evidence>
<dbReference type="SUPFAM" id="SSF144091">
    <property type="entry name" value="Rhomboid-like"/>
    <property type="match status" value="1"/>
</dbReference>
<dbReference type="EMBL" id="OU896721">
    <property type="protein sequence ID" value="CAH1154286.1"/>
    <property type="molecule type" value="Genomic_DNA"/>
</dbReference>
<keyword evidence="3 7" id="KW-0812">Transmembrane</keyword>
<feature type="domain" description="Peptidase S54 rhomboid" evidence="8">
    <location>
        <begin position="82"/>
        <end position="225"/>
    </location>
</feature>
<comment type="subcellular location">
    <subcellularLocation>
        <location evidence="1">Membrane</location>
        <topology evidence="1">Multi-pass membrane protein</topology>
    </subcellularLocation>
</comment>
<gene>
    <name evidence="9" type="ORF">PHAECO_LOCUS4903</name>
</gene>
<dbReference type="InterPro" id="IPR035952">
    <property type="entry name" value="Rhomboid-like_sf"/>
</dbReference>
<name>A0A9P0DPK4_PHACE</name>
<dbReference type="Gene3D" id="1.20.1540.10">
    <property type="entry name" value="Rhomboid-like"/>
    <property type="match status" value="1"/>
</dbReference>
<feature type="transmembrane region" description="Helical" evidence="7">
    <location>
        <begin position="204"/>
        <end position="224"/>
    </location>
</feature>
<keyword evidence="5 7" id="KW-0472">Membrane</keyword>
<comment type="similarity">
    <text evidence="2">Belongs to the peptidase S54 family.</text>
</comment>
<dbReference type="AlphaFoldDB" id="A0A9P0DPK4"/>
<accession>A0A9P0DPK4</accession>
<evidence type="ECO:0000256" key="2">
    <source>
        <dbReference type="ARBA" id="ARBA00009045"/>
    </source>
</evidence>
<evidence type="ECO:0000256" key="1">
    <source>
        <dbReference type="ARBA" id="ARBA00004141"/>
    </source>
</evidence>
<proteinExistence type="inferred from homology"/>
<sequence>MSGENVVSSEEPASTPSTPGSSVDEEKYLVPYRIRPRVKKKWLRIENVPIATIAVTIIQIAFHIFSTPSVEKHLRFEPSKRTQIWRFLTYMLVHDDWYHLLLNVVIQCIFAILLEKRQGRFRVLVLYFLGGVTGVMGASCVHPNMVIGASAGVYALLISNIADIVLNSTAVRFKIYRVCSIGVLVLFDVIYNIVHIYARKEPVISWEAHVVGGISGLLIGFLIFKSDCQTEKLSERKTIFNAIFWTSLVLYCTMLIGLVLVSVQIKKCTPASDIYVKYVYFC</sequence>
<evidence type="ECO:0000256" key="6">
    <source>
        <dbReference type="SAM" id="MobiDB-lite"/>
    </source>
</evidence>
<dbReference type="GO" id="GO:0016020">
    <property type="term" value="C:membrane"/>
    <property type="evidence" value="ECO:0007669"/>
    <property type="project" value="UniProtKB-SubCell"/>
</dbReference>
<feature type="transmembrane region" description="Helical" evidence="7">
    <location>
        <begin position="121"/>
        <end position="139"/>
    </location>
</feature>
<dbReference type="Pfam" id="PF01694">
    <property type="entry name" value="Rhomboid"/>
    <property type="match status" value="1"/>
</dbReference>
<evidence type="ECO:0000259" key="8">
    <source>
        <dbReference type="Pfam" id="PF01694"/>
    </source>
</evidence>
<evidence type="ECO:0000313" key="9">
    <source>
        <dbReference type="EMBL" id="CAH1154286.1"/>
    </source>
</evidence>
<feature type="transmembrane region" description="Helical" evidence="7">
    <location>
        <begin position="178"/>
        <end position="198"/>
    </location>
</feature>
<feature type="transmembrane region" description="Helical" evidence="7">
    <location>
        <begin position="45"/>
        <end position="65"/>
    </location>
</feature>
<evidence type="ECO:0000256" key="7">
    <source>
        <dbReference type="SAM" id="Phobius"/>
    </source>
</evidence>
<keyword evidence="10" id="KW-1185">Reference proteome</keyword>
<protein>
    <recommendedName>
        <fullName evidence="8">Peptidase S54 rhomboid domain-containing protein</fullName>
    </recommendedName>
</protein>
<feature type="compositionally biased region" description="Low complexity" evidence="6">
    <location>
        <begin position="1"/>
        <end position="22"/>
    </location>
</feature>
<feature type="region of interest" description="Disordered" evidence="6">
    <location>
        <begin position="1"/>
        <end position="23"/>
    </location>
</feature>
<evidence type="ECO:0000256" key="3">
    <source>
        <dbReference type="ARBA" id="ARBA00022692"/>
    </source>
</evidence>
<feature type="transmembrane region" description="Helical" evidence="7">
    <location>
        <begin position="97"/>
        <end position="114"/>
    </location>
</feature>
<dbReference type="FunFam" id="1.20.1540.10:FF:000050">
    <property type="entry name" value="Rhomboid-like protein"/>
    <property type="match status" value="1"/>
</dbReference>
<organism evidence="9 10">
    <name type="scientific">Phaedon cochleariae</name>
    <name type="common">Mustard beetle</name>
    <dbReference type="NCBI Taxonomy" id="80249"/>
    <lineage>
        <taxon>Eukaryota</taxon>
        <taxon>Metazoa</taxon>
        <taxon>Ecdysozoa</taxon>
        <taxon>Arthropoda</taxon>
        <taxon>Hexapoda</taxon>
        <taxon>Insecta</taxon>
        <taxon>Pterygota</taxon>
        <taxon>Neoptera</taxon>
        <taxon>Endopterygota</taxon>
        <taxon>Coleoptera</taxon>
        <taxon>Polyphaga</taxon>
        <taxon>Cucujiformia</taxon>
        <taxon>Chrysomeloidea</taxon>
        <taxon>Chrysomelidae</taxon>
        <taxon>Chrysomelinae</taxon>
        <taxon>Chrysomelini</taxon>
        <taxon>Phaedon</taxon>
    </lineage>
</organism>
<dbReference type="InterPro" id="IPR051739">
    <property type="entry name" value="Rhomboid_IM_Serine_Proteases"/>
</dbReference>